<evidence type="ECO:0000256" key="3">
    <source>
        <dbReference type="ARBA" id="ARBA00022475"/>
    </source>
</evidence>
<dbReference type="CDD" id="cd06261">
    <property type="entry name" value="TM_PBP2"/>
    <property type="match status" value="1"/>
</dbReference>
<feature type="transmembrane region" description="Helical" evidence="7">
    <location>
        <begin position="226"/>
        <end position="243"/>
    </location>
</feature>
<dbReference type="PANTHER" id="PTHR30151:SF0">
    <property type="entry name" value="ABC TRANSPORTER PERMEASE PROTEIN MJ0413-RELATED"/>
    <property type="match status" value="1"/>
</dbReference>
<dbReference type="AlphaFoldDB" id="A0A917DD89"/>
<sequence>MTSIARFLRERWALVVGPLALLAVWELLSRTGVIPETFFPEPTRIIAGITIIADAETGLGIDLMMTVFRLIVTVVLAVLIGVGIGIAITASQWTERGISTVLAFVYPIPGVLFFPFLTFILGRTETAVLLTALVTPLIVMILYTVAGVNSISKTLIEVADNYDCRGARRFFRILVPGALPSIVTGIRISLGFGLIAVIAIEMVGAPSGLGNFLWENWQILRVTDMYVALLCIAVLGLLTTVGFDGVAGRILPWQADAGSTS</sequence>
<dbReference type="RefSeq" id="WP_188710639.1">
    <property type="nucleotide sequence ID" value="NZ_BMHO01000001.1"/>
</dbReference>
<evidence type="ECO:0000313" key="9">
    <source>
        <dbReference type="EMBL" id="GGD27049.1"/>
    </source>
</evidence>
<protein>
    <submittedName>
        <fullName evidence="9">Sulfonate ABC transporter</fullName>
    </submittedName>
</protein>
<gene>
    <name evidence="9" type="ORF">GCM10010915_03880</name>
</gene>
<accession>A0A917DD89</accession>
<dbReference type="Proteomes" id="UP000633205">
    <property type="component" value="Unassembled WGS sequence"/>
</dbReference>
<keyword evidence="3" id="KW-1003">Cell membrane</keyword>
<feature type="transmembrane region" description="Helical" evidence="7">
    <location>
        <begin position="170"/>
        <end position="188"/>
    </location>
</feature>
<proteinExistence type="inferred from homology"/>
<evidence type="ECO:0000256" key="2">
    <source>
        <dbReference type="ARBA" id="ARBA00022448"/>
    </source>
</evidence>
<keyword evidence="10" id="KW-1185">Reference proteome</keyword>
<feature type="transmembrane region" description="Helical" evidence="7">
    <location>
        <begin position="194"/>
        <end position="214"/>
    </location>
</feature>
<keyword evidence="6 7" id="KW-0472">Membrane</keyword>
<evidence type="ECO:0000256" key="1">
    <source>
        <dbReference type="ARBA" id="ARBA00004651"/>
    </source>
</evidence>
<reference evidence="9" key="2">
    <citation type="submission" date="2020-09" db="EMBL/GenBank/DDBJ databases">
        <authorList>
            <person name="Sun Q."/>
            <person name="Zhou Y."/>
        </authorList>
    </citation>
    <scope>NUCLEOTIDE SEQUENCE</scope>
    <source>
        <strain evidence="9">CGMCC 1.15152</strain>
    </source>
</reference>
<keyword evidence="4 7" id="KW-0812">Transmembrane</keyword>
<dbReference type="Pfam" id="PF00528">
    <property type="entry name" value="BPD_transp_1"/>
    <property type="match status" value="1"/>
</dbReference>
<feature type="domain" description="ABC transmembrane type-1" evidence="8">
    <location>
        <begin position="63"/>
        <end position="247"/>
    </location>
</feature>
<dbReference type="SUPFAM" id="SSF161098">
    <property type="entry name" value="MetI-like"/>
    <property type="match status" value="1"/>
</dbReference>
<evidence type="ECO:0000256" key="4">
    <source>
        <dbReference type="ARBA" id="ARBA00022692"/>
    </source>
</evidence>
<dbReference type="InterPro" id="IPR035906">
    <property type="entry name" value="MetI-like_sf"/>
</dbReference>
<feature type="transmembrane region" description="Helical" evidence="7">
    <location>
        <begin position="127"/>
        <end position="149"/>
    </location>
</feature>
<comment type="similarity">
    <text evidence="7">Belongs to the binding-protein-dependent transport system permease family.</text>
</comment>
<evidence type="ECO:0000256" key="5">
    <source>
        <dbReference type="ARBA" id="ARBA00022989"/>
    </source>
</evidence>
<dbReference type="GO" id="GO:0055085">
    <property type="term" value="P:transmembrane transport"/>
    <property type="evidence" value="ECO:0007669"/>
    <property type="project" value="InterPro"/>
</dbReference>
<evidence type="ECO:0000256" key="7">
    <source>
        <dbReference type="RuleBase" id="RU363032"/>
    </source>
</evidence>
<dbReference type="InterPro" id="IPR000515">
    <property type="entry name" value="MetI-like"/>
</dbReference>
<comment type="caution">
    <text evidence="9">The sequence shown here is derived from an EMBL/GenBank/DDBJ whole genome shotgun (WGS) entry which is preliminary data.</text>
</comment>
<feature type="transmembrane region" description="Helical" evidence="7">
    <location>
        <begin position="101"/>
        <end position="121"/>
    </location>
</feature>
<name>A0A917DD89_9MICO</name>
<organism evidence="9 10">
    <name type="scientific">Microbacterium faecale</name>
    <dbReference type="NCBI Taxonomy" id="1804630"/>
    <lineage>
        <taxon>Bacteria</taxon>
        <taxon>Bacillati</taxon>
        <taxon>Actinomycetota</taxon>
        <taxon>Actinomycetes</taxon>
        <taxon>Micrococcales</taxon>
        <taxon>Microbacteriaceae</taxon>
        <taxon>Microbacterium</taxon>
    </lineage>
</organism>
<dbReference type="EMBL" id="BMHO01000001">
    <property type="protein sequence ID" value="GGD27049.1"/>
    <property type="molecule type" value="Genomic_DNA"/>
</dbReference>
<evidence type="ECO:0000256" key="6">
    <source>
        <dbReference type="ARBA" id="ARBA00023136"/>
    </source>
</evidence>
<evidence type="ECO:0000259" key="8">
    <source>
        <dbReference type="PROSITE" id="PS50928"/>
    </source>
</evidence>
<comment type="subcellular location">
    <subcellularLocation>
        <location evidence="1 7">Cell membrane</location>
        <topology evidence="1 7">Multi-pass membrane protein</topology>
    </subcellularLocation>
</comment>
<feature type="transmembrane region" description="Helical" evidence="7">
    <location>
        <begin position="67"/>
        <end position="89"/>
    </location>
</feature>
<keyword evidence="5 7" id="KW-1133">Transmembrane helix</keyword>
<keyword evidence="2 7" id="KW-0813">Transport</keyword>
<dbReference type="PROSITE" id="PS50928">
    <property type="entry name" value="ABC_TM1"/>
    <property type="match status" value="1"/>
</dbReference>
<dbReference type="GO" id="GO:0005886">
    <property type="term" value="C:plasma membrane"/>
    <property type="evidence" value="ECO:0007669"/>
    <property type="project" value="UniProtKB-SubCell"/>
</dbReference>
<reference evidence="9" key="1">
    <citation type="journal article" date="2014" name="Int. J. Syst. Evol. Microbiol.">
        <title>Complete genome sequence of Corynebacterium casei LMG S-19264T (=DSM 44701T), isolated from a smear-ripened cheese.</title>
        <authorList>
            <consortium name="US DOE Joint Genome Institute (JGI-PGF)"/>
            <person name="Walter F."/>
            <person name="Albersmeier A."/>
            <person name="Kalinowski J."/>
            <person name="Ruckert C."/>
        </authorList>
    </citation>
    <scope>NUCLEOTIDE SEQUENCE</scope>
    <source>
        <strain evidence="9">CGMCC 1.15152</strain>
    </source>
</reference>
<dbReference type="PANTHER" id="PTHR30151">
    <property type="entry name" value="ALKANE SULFONATE ABC TRANSPORTER-RELATED, MEMBRANE SUBUNIT"/>
    <property type="match status" value="1"/>
</dbReference>
<evidence type="ECO:0000313" key="10">
    <source>
        <dbReference type="Proteomes" id="UP000633205"/>
    </source>
</evidence>
<dbReference type="Gene3D" id="1.10.3720.10">
    <property type="entry name" value="MetI-like"/>
    <property type="match status" value="1"/>
</dbReference>